<organism evidence="1 2">
    <name type="scientific">Pocillopora meandrina</name>
    <dbReference type="NCBI Taxonomy" id="46732"/>
    <lineage>
        <taxon>Eukaryota</taxon>
        <taxon>Metazoa</taxon>
        <taxon>Cnidaria</taxon>
        <taxon>Anthozoa</taxon>
        <taxon>Hexacorallia</taxon>
        <taxon>Scleractinia</taxon>
        <taxon>Astrocoeniina</taxon>
        <taxon>Pocilloporidae</taxon>
        <taxon>Pocillopora</taxon>
    </lineage>
</organism>
<feature type="non-terminal residue" evidence="1">
    <location>
        <position position="1"/>
    </location>
</feature>
<proteinExistence type="predicted"/>
<comment type="caution">
    <text evidence="1">The sequence shown here is derived from an EMBL/GenBank/DDBJ whole genome shotgun (WGS) entry which is preliminary data.</text>
</comment>
<dbReference type="PANTHER" id="PTHR47635">
    <property type="entry name" value="CUB DOMAIN-CONTAINING PROTEIN"/>
    <property type="match status" value="1"/>
</dbReference>
<dbReference type="PANTHER" id="PTHR47635:SF2">
    <property type="entry name" value="LAMG-LIKE JELLYROLL FOLD DOMAIN-CONTAINING PROTEIN"/>
    <property type="match status" value="1"/>
</dbReference>
<sequence>LISDYESFGCYKDTHVRAIDTLEGKDPILDGSYGQRKDPITKCAVAAMRAGYSMFAVQNGGWCASSRLAEETFNKYGRSSACWSDGEGGPWANQVYELKDYESFGCYKDTHVRAIDTLEGKDPILDGSYGQRKDPIAKCAVAAMRAGYSMFAVQNGGWCASSRLAEETFNKYGRSSACRSDGEGGPWANQVYELKDYESFGCYKDTHVRAIDTLEGKDPILDGSYGQRKDPIAKCAVAAMRAGYSMFAVQNGGWCASSRLAEETFNKYGRSSACRSDGEGGPWANQVYELKGPQFETIGCYQDRGSRAIPTLENKEPILDGNYQTRQNAIKKCYYAAKKRGFKVFAVQNGGWCASSLLAAKTFNKYGRSSACRQDGEGGPWANQVYYIKDYESFGCYKDTHVRAIDTLEGKDPILDGSYGQRKDPITKCAVAAMRAGYSMFAVQNGGWCASSRLAEETFNKYGRSSACRSDGEGGPWANQVYELKGPQFETVGCYQDRGSRAIPTLENKEPILDGNYQTRQNAIKKCYYAAKKRGFKVFAVQNGGWCASSLLAAKTFNKYGRSSACRQDGEGGPWANQVYYIKDYESFGCYKDTHVRAIDTLEGKDPILDGSYGQRKDPIAKCAVAAMRAGYSMFAVQNGGWCASSRLAEETFNKYGRSSACRSDGEGGPWANQVYELKDYESFGCYKDTHVRAIDTLEGKDPILDGSYGQRKDPIAKCAVAAMRAGYSMFAVQNGGWCASSRLAEETFNKYGRSSACRSDGEGGPWANQVYELKGKLLNLYGCYKDTSKRAIQTLEGKDSILDGLYWNRKDAIAKCAVAATRAGYKMFAVQNGGWCASSATAPVTFAKYGKSTSCKQDGEGGPWANQVYSIM</sequence>
<protein>
    <submittedName>
        <fullName evidence="1">Uncharacterized protein</fullName>
    </submittedName>
</protein>
<keyword evidence="2" id="KW-1185">Reference proteome</keyword>
<dbReference type="Proteomes" id="UP001159428">
    <property type="component" value="Unassembled WGS sequence"/>
</dbReference>
<reference evidence="1 2" key="1">
    <citation type="submission" date="2022-05" db="EMBL/GenBank/DDBJ databases">
        <authorList>
            <consortium name="Genoscope - CEA"/>
            <person name="William W."/>
        </authorList>
    </citation>
    <scope>NUCLEOTIDE SEQUENCE [LARGE SCALE GENOMIC DNA]</scope>
</reference>
<dbReference type="AlphaFoldDB" id="A0AAU9WLI4"/>
<dbReference type="EMBL" id="CALNXJ010000016">
    <property type="protein sequence ID" value="CAH3118137.1"/>
    <property type="molecule type" value="Genomic_DNA"/>
</dbReference>
<accession>A0AAU9WLI4</accession>
<gene>
    <name evidence="1" type="ORF">PMEA_00007145</name>
</gene>
<name>A0AAU9WLI4_9CNID</name>
<evidence type="ECO:0000313" key="2">
    <source>
        <dbReference type="Proteomes" id="UP001159428"/>
    </source>
</evidence>
<evidence type="ECO:0000313" key="1">
    <source>
        <dbReference type="EMBL" id="CAH3118137.1"/>
    </source>
</evidence>